<accession>A0ABS7ZZR0</accession>
<dbReference type="Gene3D" id="2.60.40.1930">
    <property type="match status" value="1"/>
</dbReference>
<dbReference type="RefSeq" id="WP_225686767.1">
    <property type="nucleotide sequence ID" value="NZ_JAERSE020000001.1"/>
</dbReference>
<keyword evidence="3" id="KW-1185">Reference proteome</keyword>
<protein>
    <recommendedName>
        <fullName evidence="4">TonB-dependent Receptor Plug Domain</fullName>
    </recommendedName>
</protein>
<evidence type="ECO:0000256" key="1">
    <source>
        <dbReference type="SAM" id="SignalP"/>
    </source>
</evidence>
<proteinExistence type="predicted"/>
<evidence type="ECO:0008006" key="4">
    <source>
        <dbReference type="Google" id="ProtNLM"/>
    </source>
</evidence>
<dbReference type="InterPro" id="IPR037066">
    <property type="entry name" value="Plug_dom_sf"/>
</dbReference>
<reference evidence="2 3" key="1">
    <citation type="submission" date="2021-09" db="EMBL/GenBank/DDBJ databases">
        <title>Genome sequencing and assembly of Chryseobacterium sp. RG1.</title>
        <authorList>
            <person name="Chhetri G."/>
        </authorList>
    </citation>
    <scope>NUCLEOTIDE SEQUENCE [LARGE SCALE GENOMIC DNA]</scope>
    <source>
        <strain evidence="2 3">RG1</strain>
    </source>
</reference>
<dbReference type="Proteomes" id="UP000618240">
    <property type="component" value="Unassembled WGS sequence"/>
</dbReference>
<dbReference type="EMBL" id="JAERSE020000001">
    <property type="protein sequence ID" value="MCA6066578.1"/>
    <property type="molecule type" value="Genomic_DNA"/>
</dbReference>
<evidence type="ECO:0000313" key="2">
    <source>
        <dbReference type="EMBL" id="MCA6066578.1"/>
    </source>
</evidence>
<sequence length="802" mass="89745">MSKKLISFLLVLIALGHFRAQDKAEKALEVFSEKYPQEKIHLVFNKKNYIAGENLWFKSFVFDGYELSPVSTSLFVELYDSNKIQISKKIFPLVNGQGNGNIMLPESMKEGIYYVRAYTTWMANFNEDFQTLRPIIVYNPSSPQKLVPDDHEKWTASAYPESGTFIDGINTKFAVRLQSKGLTPSDWSGYVVDAEKPDVKITSFKGFDQNVGAFSLTPKTGKKYRLIVNDTKGNQQTLDLPSVSDSGIHLQVTSTNEAVKFSLQSKNIAPGTVYKVIAMMSNQLVFKVKSVKILEQSYSIPTNQLINGILQLTVFDEKENVLAQRLCFVQPDQLKIKKPALQSLSLNEAPRASNSFTIGQSPDDEGYSVLVLDGNSESSEDENSLLSTLWLTGDIRSKIYTPAQYFTPNHNSEALDALLLTETWKRFDWKTIMAGTYPTISYQPQPYISYKGKVSIQGKPAPNTAMNLLFNMPDKGIKLYQVKTDANGFFSLRGLIFEDAIKFSYQLNDPKIPKEQVQVIFQPDYAFIPFKGSLPSSNYILADRAAEDQPTAEVKRYMVTKSTQSSINEKATLIEEVKLIKSAKDKTRELNEKLSGPLFQGANETVFDFVNDNNNSAQGFQNVLQWLQGRVAGLTLEMDMGNYIPKLRGSTVSIYLDEMRIDPSQVSTISTSDIAMIKVIKDYFAGGFGGGGGGAIAIYTRRGGITGSVSNSTVPSKLKQITLNGFDKETPFVSPVYGNDNFNSISQDLRTTLYWNPNLQAQPKEPSTVQFFNNDEAKSYKVIIMGFDSKNYTPVYYNESIK</sequence>
<dbReference type="Gene3D" id="2.170.130.10">
    <property type="entry name" value="TonB-dependent receptor, plug domain"/>
    <property type="match status" value="1"/>
</dbReference>
<comment type="caution">
    <text evidence="2">The sequence shown here is derived from an EMBL/GenBank/DDBJ whole genome shotgun (WGS) entry which is preliminary data.</text>
</comment>
<name>A0ABS7ZZR0_9FLAO</name>
<feature type="chain" id="PRO_5045050597" description="TonB-dependent Receptor Plug Domain" evidence="1">
    <location>
        <begin position="21"/>
        <end position="802"/>
    </location>
</feature>
<gene>
    <name evidence="2" type="ORF">JI747_005260</name>
</gene>
<keyword evidence="1" id="KW-0732">Signal</keyword>
<evidence type="ECO:0000313" key="3">
    <source>
        <dbReference type="Proteomes" id="UP000618240"/>
    </source>
</evidence>
<dbReference type="SUPFAM" id="SSF56935">
    <property type="entry name" value="Porins"/>
    <property type="match status" value="1"/>
</dbReference>
<feature type="signal peptide" evidence="1">
    <location>
        <begin position="1"/>
        <end position="20"/>
    </location>
</feature>
<organism evidence="2 3">
    <name type="scientific">Chryseobacterium tagetis</name>
    <dbReference type="NCBI Taxonomy" id="2801334"/>
    <lineage>
        <taxon>Bacteria</taxon>
        <taxon>Pseudomonadati</taxon>
        <taxon>Bacteroidota</taxon>
        <taxon>Flavobacteriia</taxon>
        <taxon>Flavobacteriales</taxon>
        <taxon>Weeksellaceae</taxon>
        <taxon>Chryseobacterium group</taxon>
        <taxon>Chryseobacterium</taxon>
    </lineage>
</organism>